<proteinExistence type="predicted"/>
<comment type="caution">
    <text evidence="1">The sequence shown here is derived from an EMBL/GenBank/DDBJ whole genome shotgun (WGS) entry which is preliminary data.</text>
</comment>
<dbReference type="AlphaFoldDB" id="A0A822Z474"/>
<organism evidence="1 2">
    <name type="scientific">Nelumbo nucifera</name>
    <name type="common">Sacred lotus</name>
    <dbReference type="NCBI Taxonomy" id="4432"/>
    <lineage>
        <taxon>Eukaryota</taxon>
        <taxon>Viridiplantae</taxon>
        <taxon>Streptophyta</taxon>
        <taxon>Embryophyta</taxon>
        <taxon>Tracheophyta</taxon>
        <taxon>Spermatophyta</taxon>
        <taxon>Magnoliopsida</taxon>
        <taxon>Proteales</taxon>
        <taxon>Nelumbonaceae</taxon>
        <taxon>Nelumbo</taxon>
    </lineage>
</organism>
<accession>A0A822Z474</accession>
<evidence type="ECO:0000313" key="2">
    <source>
        <dbReference type="Proteomes" id="UP000607653"/>
    </source>
</evidence>
<name>A0A822Z474_NELNU</name>
<keyword evidence="2" id="KW-1185">Reference proteome</keyword>
<reference evidence="1 2" key="1">
    <citation type="journal article" date="2020" name="Mol. Biol. Evol.">
        <title>Distinct Expression and Methylation Patterns for Genes with Different Fates following a Single Whole-Genome Duplication in Flowering Plants.</title>
        <authorList>
            <person name="Shi T."/>
            <person name="Rahmani R.S."/>
            <person name="Gugger P.F."/>
            <person name="Wang M."/>
            <person name="Li H."/>
            <person name="Zhang Y."/>
            <person name="Li Z."/>
            <person name="Wang Q."/>
            <person name="Van de Peer Y."/>
            <person name="Marchal K."/>
            <person name="Chen J."/>
        </authorList>
    </citation>
    <scope>NUCLEOTIDE SEQUENCE [LARGE SCALE GENOMIC DNA]</scope>
    <source>
        <tissue evidence="1">Leaf</tissue>
    </source>
</reference>
<sequence length="42" mass="4702">MSALNNFNLVSAFSRLFKRPTLIGSSESNLSNTSMNTHIHTY</sequence>
<gene>
    <name evidence="1" type="ORF">HUJ06_006959</name>
</gene>
<dbReference type="EMBL" id="DUZY01000004">
    <property type="protein sequence ID" value="DAD36318.1"/>
    <property type="molecule type" value="Genomic_DNA"/>
</dbReference>
<dbReference type="Proteomes" id="UP000607653">
    <property type="component" value="Unassembled WGS sequence"/>
</dbReference>
<evidence type="ECO:0000313" key="1">
    <source>
        <dbReference type="EMBL" id="DAD36318.1"/>
    </source>
</evidence>
<protein>
    <submittedName>
        <fullName evidence="1">Uncharacterized protein</fullName>
    </submittedName>
</protein>